<sequence length="184" mass="20684">MVALNIFTTNFEQTFHNGGRMSFRCWNCFLWSTQSFKMEGDMVMSVIISATTRFAGKSGRGHDFLAKAELMLNESRKWEAQGDNASALEYAYRAGLRAAGAMVACSRIASRKRKSSNVWDQLRMIGPEGIQWADRFQKFSRTRSRVVNGIDPGVSVEVVHRLQLLVDEFIDYLLAGESLGQEAA</sequence>
<dbReference type="Proteomes" id="UP000197692">
    <property type="component" value="Unassembled WGS sequence"/>
</dbReference>
<reference evidence="3" key="1">
    <citation type="submission" date="2016-02" db="EMBL/GenBank/DDBJ databases">
        <title>Genomic analyses of a collection of pathogenic Corynebacterium diphtheriae.</title>
        <authorList>
            <person name="Sangal V."/>
            <person name="Titov L."/>
        </authorList>
    </citation>
    <scope>NUCLEOTIDE SEQUENCE [LARGE SCALE GENOMIC DNA]</scope>
    <source>
        <strain evidence="3">1438</strain>
    </source>
</reference>
<name>A0A854ND36_CORDP</name>
<evidence type="ECO:0000259" key="1">
    <source>
        <dbReference type="Pfam" id="PF18726"/>
    </source>
</evidence>
<feature type="domain" description="SAV-6107-like HEPN" evidence="1">
    <location>
        <begin position="83"/>
        <end position="171"/>
    </location>
</feature>
<proteinExistence type="predicted"/>
<comment type="caution">
    <text evidence="2">The sequence shown here is derived from an EMBL/GenBank/DDBJ whole genome shotgun (WGS) entry which is preliminary data.</text>
</comment>
<accession>A0A854ND36</accession>
<evidence type="ECO:0000313" key="3">
    <source>
        <dbReference type="Proteomes" id="UP000197692"/>
    </source>
</evidence>
<dbReference type="InterPro" id="IPR040891">
    <property type="entry name" value="HEPN_SAV_6107"/>
</dbReference>
<evidence type="ECO:0000313" key="2">
    <source>
        <dbReference type="EMBL" id="OWM34004.1"/>
    </source>
</evidence>
<gene>
    <name evidence="2" type="ORF">AY602_08615</name>
</gene>
<dbReference type="Pfam" id="PF18726">
    <property type="entry name" value="HEPN_SAV_6107"/>
    <property type="match status" value="1"/>
</dbReference>
<organism evidence="2 3">
    <name type="scientific">Corynebacterium diphtheriae bv. mitis</name>
    <dbReference type="NCBI Taxonomy" id="1806053"/>
    <lineage>
        <taxon>Bacteria</taxon>
        <taxon>Bacillati</taxon>
        <taxon>Actinomycetota</taxon>
        <taxon>Actinomycetes</taxon>
        <taxon>Mycobacteriales</taxon>
        <taxon>Corynebacteriaceae</taxon>
        <taxon>Corynebacterium</taxon>
    </lineage>
</organism>
<protein>
    <recommendedName>
        <fullName evidence="1">SAV-6107-like HEPN domain-containing protein</fullName>
    </recommendedName>
</protein>
<dbReference type="EMBL" id="LSZF01000027">
    <property type="protein sequence ID" value="OWM34004.1"/>
    <property type="molecule type" value="Genomic_DNA"/>
</dbReference>
<dbReference type="AlphaFoldDB" id="A0A854ND36"/>